<name>Q07XE1_SHEFN</name>
<reference evidence="3 4" key="1">
    <citation type="submission" date="2006-08" db="EMBL/GenBank/DDBJ databases">
        <title>Complete sequence of Shewanella frigidimarina NCIMB 400.</title>
        <authorList>
            <consortium name="US DOE Joint Genome Institute"/>
            <person name="Copeland A."/>
            <person name="Lucas S."/>
            <person name="Lapidus A."/>
            <person name="Barry K."/>
            <person name="Detter J.C."/>
            <person name="Glavina del Rio T."/>
            <person name="Hammon N."/>
            <person name="Israni S."/>
            <person name="Dalin E."/>
            <person name="Tice H."/>
            <person name="Pitluck S."/>
            <person name="Fredrickson J.K."/>
            <person name="Kolker E."/>
            <person name="McCuel L.A."/>
            <person name="DiChristina T."/>
            <person name="Nealson K.H."/>
            <person name="Newman D."/>
            <person name="Tiedje J.M."/>
            <person name="Zhou J."/>
            <person name="Romine M.F."/>
            <person name="Culley D.E."/>
            <person name="Serres M."/>
            <person name="Chertkov O."/>
            <person name="Brettin T."/>
            <person name="Bruce D."/>
            <person name="Han C."/>
            <person name="Tapia R."/>
            <person name="Gilna P."/>
            <person name="Schmutz J."/>
            <person name="Larimer F."/>
            <person name="Land M."/>
            <person name="Hauser L."/>
            <person name="Kyrpides N."/>
            <person name="Mikhailova N."/>
            <person name="Richardson P."/>
        </authorList>
    </citation>
    <scope>NUCLEOTIDE SEQUENCE [LARGE SCALE GENOMIC DNA]</scope>
    <source>
        <strain evidence="3 4">NCIMB 400</strain>
    </source>
</reference>
<dbReference type="InterPro" id="IPR002104">
    <property type="entry name" value="Integrase_catalytic"/>
</dbReference>
<dbReference type="Proteomes" id="UP000000684">
    <property type="component" value="Chromosome"/>
</dbReference>
<dbReference type="HOGENOM" id="CLU_042658_0_0_6"/>
<keyword evidence="4" id="KW-1185">Reference proteome</keyword>
<dbReference type="RefSeq" id="WP_011638914.1">
    <property type="nucleotide sequence ID" value="NC_008345.1"/>
</dbReference>
<dbReference type="STRING" id="318167.Sfri_3495"/>
<keyword evidence="1" id="KW-0233">DNA recombination</keyword>
<organism evidence="3 4">
    <name type="scientific">Shewanella frigidimarina (strain NCIMB 400)</name>
    <dbReference type="NCBI Taxonomy" id="318167"/>
    <lineage>
        <taxon>Bacteria</taxon>
        <taxon>Pseudomonadati</taxon>
        <taxon>Pseudomonadota</taxon>
        <taxon>Gammaproteobacteria</taxon>
        <taxon>Alteromonadales</taxon>
        <taxon>Shewanellaceae</taxon>
        <taxon>Shewanella</taxon>
    </lineage>
</organism>
<feature type="domain" description="Tyr recombinase" evidence="2">
    <location>
        <begin position="214"/>
        <end position="468"/>
    </location>
</feature>
<dbReference type="KEGG" id="sfr:Sfri_3495"/>
<accession>Q07XE1</accession>
<dbReference type="InterPro" id="IPR013762">
    <property type="entry name" value="Integrase-like_cat_sf"/>
</dbReference>
<dbReference type="Gene3D" id="1.10.443.10">
    <property type="entry name" value="Intergrase catalytic core"/>
    <property type="match status" value="1"/>
</dbReference>
<dbReference type="GO" id="GO:0003677">
    <property type="term" value="F:DNA binding"/>
    <property type="evidence" value="ECO:0007669"/>
    <property type="project" value="InterPro"/>
</dbReference>
<dbReference type="CDD" id="cd00397">
    <property type="entry name" value="DNA_BRE_C"/>
    <property type="match status" value="1"/>
</dbReference>
<evidence type="ECO:0000313" key="3">
    <source>
        <dbReference type="EMBL" id="ABI73323.1"/>
    </source>
</evidence>
<dbReference type="AlphaFoldDB" id="Q07XE1"/>
<sequence>MRAPLFCTKCYARVLFMFHPLVVRTTIHIEDKIKIRLPVIYTQNGVLKSYLAYSIYKRNKSMSWIDASARAICLLVEFVEFNTTNYKYPADLFAAFSDKLFSGTINLNGEDPTGLRWRKRSIRNGNKIISYVTQYSDWLCDHKELNNKDKLNPWREATSHEERLNWAAYSHKYKNAFLAHTWSKKSMQEINKLSRNVRYQQDHRDNDHNSALNRFPDGYIDDLIHKGFIKPGVLATAPAYTRLELRDILITMLLHFGGLRRSEPFHLWLEDIEIHPENSNEALVCVYEPEIGQSPMSYTNGRIEFREETLAKNFQLLPRNKYEKSKKVYAGWKNNKLSQSKKNYMVVNWFEPSVGEHFLFYWRLYLSKQRVSPHKNREHPYAFTNQYGDPYSIDAFERKHKKAIERIGLSFEKDLGTTPHGHRYAYANRLEEAGVSNLFVANALNHKSIKSQDSYKSLSPSQIRAELKRFDSKAKVILVLGSDDE</sequence>
<dbReference type="InterPro" id="IPR011010">
    <property type="entry name" value="DNA_brk_join_enz"/>
</dbReference>
<dbReference type="GeneID" id="41838862"/>
<evidence type="ECO:0000256" key="1">
    <source>
        <dbReference type="ARBA" id="ARBA00023172"/>
    </source>
</evidence>
<dbReference type="Pfam" id="PF00589">
    <property type="entry name" value="Phage_integrase"/>
    <property type="match status" value="1"/>
</dbReference>
<evidence type="ECO:0000313" key="4">
    <source>
        <dbReference type="Proteomes" id="UP000000684"/>
    </source>
</evidence>
<gene>
    <name evidence="3" type="ordered locus">Sfri_3495</name>
</gene>
<dbReference type="GO" id="GO:0015074">
    <property type="term" value="P:DNA integration"/>
    <property type="evidence" value="ECO:0007669"/>
    <property type="project" value="InterPro"/>
</dbReference>
<dbReference type="NCBIfam" id="NF040693">
    <property type="entry name" value="recomb_GmtY"/>
    <property type="match status" value="1"/>
</dbReference>
<protein>
    <submittedName>
        <fullName evidence="3">Phage integrase family protein</fullName>
    </submittedName>
</protein>
<dbReference type="SUPFAM" id="SSF56349">
    <property type="entry name" value="DNA breaking-rejoining enzymes"/>
    <property type="match status" value="1"/>
</dbReference>
<dbReference type="eggNOG" id="COG0582">
    <property type="taxonomic scope" value="Bacteria"/>
</dbReference>
<dbReference type="GO" id="GO:0006310">
    <property type="term" value="P:DNA recombination"/>
    <property type="evidence" value="ECO:0007669"/>
    <property type="project" value="UniProtKB-KW"/>
</dbReference>
<proteinExistence type="predicted"/>
<evidence type="ECO:0000259" key="2">
    <source>
        <dbReference type="PROSITE" id="PS51898"/>
    </source>
</evidence>
<dbReference type="PROSITE" id="PS51898">
    <property type="entry name" value="TYR_RECOMBINASE"/>
    <property type="match status" value="1"/>
</dbReference>
<dbReference type="EMBL" id="CP000447">
    <property type="protein sequence ID" value="ABI73323.1"/>
    <property type="molecule type" value="Genomic_DNA"/>
</dbReference>